<evidence type="ECO:0000313" key="4">
    <source>
        <dbReference type="Proteomes" id="UP000315017"/>
    </source>
</evidence>
<dbReference type="Gene3D" id="2.60.40.380">
    <property type="entry name" value="Purple acid phosphatase-like, N-terminal"/>
    <property type="match status" value="1"/>
</dbReference>
<feature type="domain" description="Phospholipase D N-terminal" evidence="2">
    <location>
        <begin position="54"/>
        <end position="149"/>
    </location>
</feature>
<dbReference type="PANTHER" id="PTHR43606:SF2">
    <property type="entry name" value="ALKALINE PHOSPHATASE FAMILY PROTEIN (AFU_ORTHOLOGUE AFUA_5G03860)"/>
    <property type="match status" value="1"/>
</dbReference>
<organism evidence="3 4">
    <name type="scientific">Anatilimnocola aggregata</name>
    <dbReference type="NCBI Taxonomy" id="2528021"/>
    <lineage>
        <taxon>Bacteria</taxon>
        <taxon>Pseudomonadati</taxon>
        <taxon>Planctomycetota</taxon>
        <taxon>Planctomycetia</taxon>
        <taxon>Pirellulales</taxon>
        <taxon>Pirellulaceae</taxon>
        <taxon>Anatilimnocola</taxon>
    </lineage>
</organism>
<name>A0A517YE52_9BACT</name>
<dbReference type="AlphaFoldDB" id="A0A517YE52"/>
<dbReference type="InterPro" id="IPR029052">
    <property type="entry name" value="Metallo-depent_PP-like"/>
</dbReference>
<proteinExistence type="predicted"/>
<dbReference type="KEGG" id="aagg:ETAA8_36020"/>
<dbReference type="EMBL" id="CP036274">
    <property type="protein sequence ID" value="QDU28501.1"/>
    <property type="molecule type" value="Genomic_DNA"/>
</dbReference>
<dbReference type="EC" id="3.1.3.1" evidence="3"/>
<dbReference type="InterPro" id="IPR032093">
    <property type="entry name" value="PhoD_N"/>
</dbReference>
<evidence type="ECO:0000259" key="2">
    <source>
        <dbReference type="Pfam" id="PF16655"/>
    </source>
</evidence>
<dbReference type="CDD" id="cd07389">
    <property type="entry name" value="MPP_PhoD"/>
    <property type="match status" value="1"/>
</dbReference>
<evidence type="ECO:0000313" key="3">
    <source>
        <dbReference type="EMBL" id="QDU28501.1"/>
    </source>
</evidence>
<keyword evidence="4" id="KW-1185">Reference proteome</keyword>
<reference evidence="3 4" key="1">
    <citation type="submission" date="2019-02" db="EMBL/GenBank/DDBJ databases">
        <title>Deep-cultivation of Planctomycetes and their phenomic and genomic characterization uncovers novel biology.</title>
        <authorList>
            <person name="Wiegand S."/>
            <person name="Jogler M."/>
            <person name="Boedeker C."/>
            <person name="Pinto D."/>
            <person name="Vollmers J."/>
            <person name="Rivas-Marin E."/>
            <person name="Kohn T."/>
            <person name="Peeters S.H."/>
            <person name="Heuer A."/>
            <person name="Rast P."/>
            <person name="Oberbeckmann S."/>
            <person name="Bunk B."/>
            <person name="Jeske O."/>
            <person name="Meyerdierks A."/>
            <person name="Storesund J.E."/>
            <person name="Kallscheuer N."/>
            <person name="Luecker S."/>
            <person name="Lage O.M."/>
            <person name="Pohl T."/>
            <person name="Merkel B.J."/>
            <person name="Hornburger P."/>
            <person name="Mueller R.-W."/>
            <person name="Bruemmer F."/>
            <person name="Labrenz M."/>
            <person name="Spormann A.M."/>
            <person name="Op den Camp H."/>
            <person name="Overmann J."/>
            <person name="Amann R."/>
            <person name="Jetten M.S.M."/>
            <person name="Mascher T."/>
            <person name="Medema M.H."/>
            <person name="Devos D.P."/>
            <person name="Kaster A.-K."/>
            <person name="Ovreas L."/>
            <person name="Rohde M."/>
            <person name="Galperin M.Y."/>
            <person name="Jogler C."/>
        </authorList>
    </citation>
    <scope>NUCLEOTIDE SEQUENCE [LARGE SCALE GENOMIC DNA]</scope>
    <source>
        <strain evidence="3 4">ETA_A8</strain>
    </source>
</reference>
<accession>A0A517YE52</accession>
<dbReference type="GO" id="GO:0004035">
    <property type="term" value="F:alkaline phosphatase activity"/>
    <property type="evidence" value="ECO:0007669"/>
    <property type="project" value="UniProtKB-EC"/>
</dbReference>
<dbReference type="RefSeq" id="WP_238397403.1">
    <property type="nucleotide sequence ID" value="NZ_CP036274.1"/>
</dbReference>
<dbReference type="InterPro" id="IPR038607">
    <property type="entry name" value="PhoD-like_sf"/>
</dbReference>
<dbReference type="Pfam" id="PF09423">
    <property type="entry name" value="PhoD"/>
    <property type="match status" value="1"/>
</dbReference>
<feature type="domain" description="PhoD-like phosphatase metallophosphatase" evidence="1">
    <location>
        <begin position="162"/>
        <end position="500"/>
    </location>
</feature>
<dbReference type="Gene3D" id="3.60.21.70">
    <property type="entry name" value="PhoD-like phosphatase"/>
    <property type="match status" value="1"/>
</dbReference>
<dbReference type="InterPro" id="IPR018946">
    <property type="entry name" value="PhoD-like_MPP"/>
</dbReference>
<dbReference type="Proteomes" id="UP000315017">
    <property type="component" value="Chromosome"/>
</dbReference>
<dbReference type="InterPro" id="IPR052900">
    <property type="entry name" value="Phospholipid_Metab_Enz"/>
</dbReference>
<keyword evidence="3" id="KW-0378">Hydrolase</keyword>
<protein>
    <submittedName>
        <fullName evidence="3">Alkaline phosphatase D</fullName>
        <ecNumber evidence="3">3.1.3.1</ecNumber>
    </submittedName>
</protein>
<dbReference type="PANTHER" id="PTHR43606">
    <property type="entry name" value="PHOSPHATASE, PUTATIVE (AFU_ORTHOLOGUE AFUA_6G08710)-RELATED"/>
    <property type="match status" value="1"/>
</dbReference>
<gene>
    <name evidence="3" type="primary">phoD_1</name>
    <name evidence="3" type="ORF">ETAA8_36020</name>
</gene>
<evidence type="ECO:0000259" key="1">
    <source>
        <dbReference type="Pfam" id="PF09423"/>
    </source>
</evidence>
<dbReference type="SUPFAM" id="SSF56300">
    <property type="entry name" value="Metallo-dependent phosphatases"/>
    <property type="match status" value="1"/>
</dbReference>
<dbReference type="Pfam" id="PF16655">
    <property type="entry name" value="PhoD_N"/>
    <property type="match status" value="1"/>
</dbReference>
<sequence length="531" mass="59891">MMSRWQFPYVDLGTSTRRNFLFTSTSLAAAAFWAQRAEGAVLSRLKTGDDPFKLGVASGDPTPDGFVIWTRLAPDPLTGGGMPNEPVAVTWEVAEDEQFTKTVQFGKTTAIPAWAHSVHVEVAGLKPDRWYFYRFRVGMDESRIGRARTFPTLNAQVDKLKFAFASCQHFESGLFTAYEHMLRDDLDLVVHLGDYLYEGPGKDNLVRKHVGGKLDALEDYRNRHAQYKTDPHLQAMHAAAPWLVTWDDHEFENNCAGAVPELRKDNRPSPSTRDYLAMRARAYQAYYEHMPLRLSALPNGPDMQLYRRVSFGRLANFCVLDTRQYRSDQPHGDGRKPQGDEALSLSQTLLGDRQEAWLKDALVGSTAKWNVLAQQVMMARVDRMPGELAAFSMDQWPGYEMNRRRMLKFFHERKIANPVVLTGDIHSNWANDLICDFDKLDSCVVASEFVGTSLSSGGNGVDKPKDHTATLAENPFVKFFNTERGYVRCDLSAKEWRSDYQVVTEVLKPGGQMLTRASFVVEAGRPGVQKA</sequence>